<dbReference type="RefSeq" id="WP_263049873.1">
    <property type="nucleotide sequence ID" value="NZ_CP106735.1"/>
</dbReference>
<feature type="chain" id="PRO_5047548392" evidence="1">
    <location>
        <begin position="21"/>
        <end position="406"/>
    </location>
</feature>
<feature type="signal peptide" evidence="1">
    <location>
        <begin position="1"/>
        <end position="20"/>
    </location>
</feature>
<keyword evidence="3" id="KW-1185">Reference proteome</keyword>
<accession>A0ABY6CW31</accession>
<proteinExistence type="predicted"/>
<keyword evidence="1" id="KW-0732">Signal</keyword>
<organism evidence="2 3">
    <name type="scientific">Reichenbachiella carrageenanivorans</name>
    <dbReference type="NCBI Taxonomy" id="2979869"/>
    <lineage>
        <taxon>Bacteria</taxon>
        <taxon>Pseudomonadati</taxon>
        <taxon>Bacteroidota</taxon>
        <taxon>Cytophagia</taxon>
        <taxon>Cytophagales</taxon>
        <taxon>Reichenbachiellaceae</taxon>
        <taxon>Reichenbachiella</taxon>
    </lineage>
</organism>
<gene>
    <name evidence="2" type="ORF">N7E81_12235</name>
</gene>
<evidence type="ECO:0000313" key="2">
    <source>
        <dbReference type="EMBL" id="UXX78127.1"/>
    </source>
</evidence>
<dbReference type="EMBL" id="CP106735">
    <property type="protein sequence ID" value="UXX78127.1"/>
    <property type="molecule type" value="Genomic_DNA"/>
</dbReference>
<dbReference type="Proteomes" id="UP001062165">
    <property type="component" value="Chromosome"/>
</dbReference>
<evidence type="ECO:0000256" key="1">
    <source>
        <dbReference type="SAM" id="SignalP"/>
    </source>
</evidence>
<name>A0ABY6CW31_9BACT</name>
<protein>
    <submittedName>
        <fullName evidence="2">Uncharacterized protein</fullName>
    </submittedName>
</protein>
<sequence>MRYILSFILMASCVQGFAQASEDINVEMLQAPSSPAANLLGISDADIQRPSDKNELVGMIRQSSDNFAALPTSFALDYAPIRKDLNDFMNYNTKENRAYKNLNLGANLRQSLVFSAAMQSLDSAKDDVLVSSQQFGFGVKISLARGQLDGAFAQKMQKIRALKRALLPSMDSLIEVGKKEADLALRDSIRQEMRKPASERSMPKVIKWNQQRAQLDSAISTAVEAEYAANEASFKSIKTLVEGLSYDRFGFKWDLAAGMVLDFPNSSFDDGTLSKAGIWTVFGYETRASGLSVLGLIRYMYNPDKIYADENKANVLQSNVSTLDVGARFIVGNFNKLSASVEAIYRSATVSEIENSWRFTMNTSYDVAKDQKLTFIFGRDFDGTITKDGSLIAALAYVRGFGSKLE</sequence>
<reference evidence="2" key="1">
    <citation type="submission" date="2022-10" db="EMBL/GenBank/DDBJ databases">
        <title>Comparative genomics and taxonomic characterization of three novel marine species of genus Reichenbachiella exhibiting antioxidant and polysaccharide degradation activities.</title>
        <authorList>
            <person name="Muhammad N."/>
            <person name="Lee Y.-J."/>
            <person name="Ko J."/>
            <person name="Kim S.-G."/>
        </authorList>
    </citation>
    <scope>NUCLEOTIDE SEQUENCE</scope>
    <source>
        <strain evidence="2">Wsw4-B4</strain>
    </source>
</reference>
<evidence type="ECO:0000313" key="3">
    <source>
        <dbReference type="Proteomes" id="UP001062165"/>
    </source>
</evidence>